<organism evidence="1 2">
    <name type="scientific">Homo sapiens</name>
    <name type="common">Human</name>
    <dbReference type="NCBI Taxonomy" id="9606"/>
    <lineage>
        <taxon>Eukaryota</taxon>
        <taxon>Metazoa</taxon>
        <taxon>Chordata</taxon>
        <taxon>Craniata</taxon>
        <taxon>Vertebrata</taxon>
        <taxon>Euteleostomi</taxon>
        <taxon>Mammalia</taxon>
        <taxon>Eutheria</taxon>
        <taxon>Euarchontoglires</taxon>
        <taxon>Primates</taxon>
        <taxon>Haplorrhini</taxon>
        <taxon>Catarrhini</taxon>
        <taxon>Hominidae</taxon>
        <taxon>Homo</taxon>
    </lineage>
</organism>
<sequence length="47" mass="4986">MADYLISGGTSYVPDDGLTAQQLFNCGDGLTYKPGGPDFCSDQENHS</sequence>
<proteinExistence type="evidence at protein level"/>
<reference evidence="1 2" key="1">
    <citation type="journal article" date="2001" name="Nature">
        <title>Initial sequencing and analysis of the human genome.</title>
        <authorList>
            <consortium name="International Human Genome Sequencing Consortium"/>
            <person name="Lander E.S."/>
            <person name="Linton L.M."/>
            <person name="Birren B."/>
            <person name="Nusbaum C."/>
            <person name="Zody M.C."/>
            <person name="Baldwin J."/>
            <person name="Devon K."/>
            <person name="Dewar K."/>
            <person name="Doyle M."/>
            <person name="FitzHugh W."/>
            <person name="Funke R."/>
            <person name="Gage D."/>
            <person name="Harris K."/>
            <person name="Heaford A."/>
            <person name="Howland J."/>
            <person name="Kann L."/>
            <person name="Lehoczky J."/>
            <person name="LeVine R."/>
            <person name="McEwan P."/>
            <person name="McKernan K."/>
            <person name="Meldrim J."/>
            <person name="Mesirov J.P."/>
            <person name="Miranda C."/>
            <person name="Morris W."/>
            <person name="Naylor J."/>
            <person name="Raymond C."/>
            <person name="Rosetti M."/>
            <person name="Santos R."/>
            <person name="Sheridan A."/>
            <person name="Sougnez C."/>
            <person name="Stange-Thomann N."/>
            <person name="Stojanovic N."/>
            <person name="Subramanian A."/>
            <person name="Wyman D."/>
            <person name="Rogers J."/>
            <person name="Sulston J."/>
            <person name="Ainscough R."/>
            <person name="Beck S."/>
            <person name="Bentley D."/>
            <person name="Burton J."/>
            <person name="Clee C."/>
            <person name="Carter N."/>
            <person name="Coulson A."/>
            <person name="Deadman R."/>
            <person name="Deloukas P."/>
            <person name="Dunham A."/>
            <person name="Dunham I."/>
            <person name="Durbin R."/>
            <person name="French L."/>
            <person name="Grafham D."/>
            <person name="Gregory S."/>
            <person name="Hubbard T."/>
            <person name="Humphray S."/>
            <person name="Hunt A."/>
            <person name="Jones M."/>
            <person name="Lloyd C."/>
            <person name="McMurray A."/>
            <person name="Matthews L."/>
            <person name="Mercer S."/>
            <person name="Milne S."/>
            <person name="Mullikin J.C."/>
            <person name="Mungall A."/>
            <person name="Plumb R."/>
            <person name="Ross M."/>
            <person name="Shownkeen R."/>
            <person name="Sims S."/>
            <person name="Waterston R.H."/>
            <person name="Wilson R.K."/>
            <person name="Hillier L.W."/>
            <person name="McPherson J.D."/>
            <person name="Marra M.A."/>
            <person name="Mardis E.R."/>
            <person name="Fulton L.A."/>
            <person name="Chinwalla A.T."/>
            <person name="Pepin K.H."/>
            <person name="Gish W.R."/>
            <person name="Chissoe S.L."/>
            <person name="Wendl M.C."/>
            <person name="Delehaunty K.D."/>
            <person name="Miner T.L."/>
            <person name="Delehaunty A."/>
            <person name="Kramer J.B."/>
            <person name="Cook L.L."/>
            <person name="Fulton R.S."/>
            <person name="Johnson D.L."/>
            <person name="Minx P.J."/>
            <person name="Clifton S.W."/>
            <person name="Hawkins T."/>
            <person name="Branscomb E."/>
            <person name="Predki P."/>
            <person name="Richardson P."/>
            <person name="Wenning S."/>
            <person name="Slezak T."/>
            <person name="Doggett N."/>
            <person name="Cheng J.F."/>
            <person name="Olsen A."/>
            <person name="Lucas S."/>
            <person name="Elkin C."/>
            <person name="Uberbacher E."/>
            <person name="Frazier M."/>
            <person name="Gibbs R.A."/>
            <person name="Muzny D.M."/>
            <person name="Scherer S.E."/>
            <person name="Bouck J.B."/>
            <person name="Sodergren E.J."/>
            <person name="Worley K.C."/>
            <person name="Rives C.M."/>
            <person name="Gorrell J.H."/>
            <person name="Metzker M.L."/>
            <person name="Naylor S.L."/>
            <person name="Kucherlapati R.S."/>
            <person name="Nelson D.L."/>
            <person name="Weinstock G.M."/>
            <person name="Sakaki Y."/>
            <person name="Fujiyama A."/>
            <person name="Hattori M."/>
            <person name="Yada T."/>
            <person name="Toyoda A."/>
            <person name="Itoh T."/>
            <person name="Kawagoe C."/>
            <person name="Watanabe H."/>
            <person name="Totoki Y."/>
            <person name="Taylor T."/>
            <person name="Weissenbach J."/>
            <person name="Heilig R."/>
            <person name="Saurin W."/>
            <person name="Artiguenave F."/>
            <person name="Brottier P."/>
            <person name="Bruls T."/>
            <person name="Pelletier E."/>
            <person name="Robert C."/>
            <person name="Wincker P."/>
            <person name="Smith D.R."/>
            <person name="Doucette-Stamm L."/>
            <person name="Rubenfield M."/>
            <person name="Weinstock K."/>
            <person name="Lee H.M."/>
            <person name="Dubois J."/>
            <person name="Rosenthal A."/>
            <person name="Platzer M."/>
            <person name="Nyakatura G."/>
            <person name="Taudien S."/>
            <person name="Rump A."/>
            <person name="Yang H."/>
            <person name="Yu J."/>
            <person name="Wang J."/>
            <person name="Huang G."/>
            <person name="Gu J."/>
            <person name="Hood L."/>
            <person name="Rowen L."/>
            <person name="Madan A."/>
            <person name="Qin S."/>
            <person name="Davis R.W."/>
            <person name="Federspiel N.A."/>
            <person name="Abola A.P."/>
            <person name="Proctor M.J."/>
            <person name="Myers R.M."/>
            <person name="Schmutz J."/>
            <person name="Dickson M."/>
            <person name="Grimwood J."/>
            <person name="Cox D.R."/>
            <person name="Olson M.V."/>
            <person name="Kaul R."/>
            <person name="Raymond C."/>
            <person name="Shimizu N."/>
            <person name="Kawasaki K."/>
            <person name="Minoshima S."/>
            <person name="Evans G.A."/>
            <person name="Athanasiou M."/>
            <person name="Schultz R."/>
            <person name="Roe B.A."/>
            <person name="Chen F."/>
            <person name="Pan H."/>
            <person name="Ramser J."/>
            <person name="Lehrach H."/>
            <person name="Reinhardt R."/>
            <person name="McCombie W.R."/>
            <person name="de la Bastide M."/>
            <person name="Dedhia N."/>
            <person name="Blocker H."/>
            <person name="Hornischer K."/>
            <person name="Nordsiek G."/>
            <person name="Agarwala R."/>
            <person name="Aravind L."/>
            <person name="Bailey J.A."/>
            <person name="Bateman A."/>
            <person name="Batzoglou S."/>
            <person name="Birney E."/>
            <person name="Bork P."/>
            <person name="Brown D.G."/>
            <person name="Burge C.B."/>
            <person name="Cerutti L."/>
            <person name="Chen H.C."/>
            <person name="Church D."/>
            <person name="Clamp M."/>
            <person name="Copley R.R."/>
            <person name="Doerks T."/>
            <person name="Eddy S.R."/>
            <person name="Eichler E.E."/>
            <person name="Furey T.S."/>
            <person name="Galagan J."/>
            <person name="Gilbert J.G."/>
            <person name="Harmon C."/>
            <person name="Hayashizaki Y."/>
            <person name="Haussler D."/>
            <person name="Hermjakob H."/>
            <person name="Hokamp K."/>
            <person name="Jang W."/>
            <person name="Johnson L.S."/>
            <person name="Jones T.A."/>
            <person name="Kasif S."/>
            <person name="Kaspryzk A."/>
            <person name="Kennedy S."/>
            <person name="Kent W.J."/>
            <person name="Kitts P."/>
            <person name="Koonin E.V."/>
            <person name="Korf I."/>
            <person name="Kulp D."/>
            <person name="Lancet D."/>
            <person name="Lowe T.M."/>
            <person name="McLysaght A."/>
            <person name="Mikkelsen T."/>
            <person name="Moran J.V."/>
            <person name="Mulder N."/>
            <person name="Pollara V.J."/>
            <person name="Ponting C.P."/>
            <person name="Schuler G."/>
            <person name="Schultz J."/>
            <person name="Slater G."/>
            <person name="Smit A.F."/>
            <person name="Stupka E."/>
            <person name="Szustakowski J."/>
            <person name="Thierry-Mieg D."/>
            <person name="Thierry-Mieg J."/>
            <person name="Wagner L."/>
            <person name="Wallis J."/>
            <person name="Wheeler R."/>
            <person name="Williams A."/>
            <person name="Wolf Y.I."/>
            <person name="Wolfe K.H."/>
            <person name="Yang S.P."/>
            <person name="Yeh R.F."/>
            <person name="Collins F."/>
            <person name="Guyer M.S."/>
            <person name="Peterson J."/>
            <person name="Felsenfeld A."/>
            <person name="Wetterstrand K.A."/>
            <person name="Patrinos A."/>
            <person name="Morgan M.J."/>
            <person name="de Jong P."/>
            <person name="Catanese J.J."/>
            <person name="Osoegawa K."/>
            <person name="Shizuya H."/>
            <person name="Choi S."/>
            <person name="Chen Y.J."/>
        </authorList>
    </citation>
    <scope>NUCLEOTIDE SEQUENCE [LARGE SCALE GENOMIC DNA]</scope>
</reference>
<keyword evidence="3" id="KW-1267">Proteomics identification</keyword>
<reference evidence="1 2" key="3">
    <citation type="journal article" date="2006" name="Nature">
        <title>The DNA sequence, annotation and analysis of human chromosome 3.</title>
        <authorList>
            <person name="Muzny D.M."/>
            <person name="Scherer S.E."/>
            <person name="Kaul R."/>
            <person name="Wang J."/>
            <person name="Yu J."/>
            <person name="Sudbrak R."/>
            <person name="Buhay C.J."/>
            <person name="Chen R."/>
            <person name="Cree A."/>
            <person name="Ding Y."/>
            <person name="Dugan-Rocha S."/>
            <person name="Gill R."/>
            <person name="Gunaratne P."/>
            <person name="Harris R.A."/>
            <person name="Hawes A.C."/>
            <person name="Hernandez J."/>
            <person name="Hodgson A.V."/>
            <person name="Hume J."/>
            <person name="Jackson A."/>
            <person name="Khan Z.M."/>
            <person name="Kovar-Smith C."/>
            <person name="Lewis L.R."/>
            <person name="Lozado R.J."/>
            <person name="Metzker M.L."/>
            <person name="Milosavljevic A."/>
            <person name="Miner G.R."/>
            <person name="Morgan M.B."/>
            <person name="Nazareth L.V."/>
            <person name="Scott G."/>
            <person name="Sodergren E."/>
            <person name="Song X.Z."/>
            <person name="Steffen D."/>
            <person name="Wei S."/>
            <person name="Wheeler D.A."/>
            <person name="Wright M.W."/>
            <person name="Worley K.C."/>
            <person name="Yuan Y."/>
            <person name="Zhang Z."/>
            <person name="Adams C.Q."/>
            <person name="Ansari-Lari M.A."/>
            <person name="Ayele M."/>
            <person name="Brown M.J."/>
            <person name="Chen G."/>
            <person name="Chen Z."/>
            <person name="Clendenning J."/>
            <person name="Clerc-Blankenburg K.P."/>
            <person name="Chen R."/>
            <person name="Chen Z."/>
            <person name="Davis C."/>
            <person name="Delgado O."/>
            <person name="Dinh H.H."/>
            <person name="Dong W."/>
            <person name="Draper H."/>
            <person name="Ernst S."/>
            <person name="Fu G."/>
            <person name="Gonzalez-Garay M.L."/>
            <person name="Garcia D.K."/>
            <person name="Gillett W."/>
            <person name="Gu J."/>
            <person name="Hao B."/>
            <person name="Haugen E."/>
            <person name="Havlak P."/>
            <person name="He X."/>
            <person name="Hennig S."/>
            <person name="Hu S."/>
            <person name="Huang W."/>
            <person name="Jackson L.R."/>
            <person name="Jacob L.S."/>
            <person name="Kelly S.H."/>
            <person name="Kube M."/>
            <person name="Levy R."/>
            <person name="Li Z."/>
            <person name="Liu B."/>
            <person name="Liu J."/>
            <person name="Liu W."/>
            <person name="Lu J."/>
            <person name="Maheshwari M."/>
            <person name="Nguyen B.V."/>
            <person name="Okwuonu G.O."/>
            <person name="Palmeiri A."/>
            <person name="Pasternak S."/>
            <person name="Perez L.M."/>
            <person name="Phelps K.A."/>
            <person name="Plopper F.J."/>
            <person name="Qiang B."/>
            <person name="Raymond C."/>
            <person name="Rodriguez R."/>
            <person name="Saenphimmachak C."/>
            <person name="Santibanez J."/>
            <person name="Shen H."/>
            <person name="Shen Y."/>
            <person name="Subramanian S."/>
            <person name="Tabor P.E."/>
            <person name="Verduzco D."/>
            <person name="Waldron L."/>
            <person name="Wang J."/>
            <person name="Wang J."/>
            <person name="Wang Q."/>
            <person name="Williams G.A."/>
            <person name="Wong G.K."/>
            <person name="Yao Z."/>
            <person name="Zhang J."/>
            <person name="Zhang X."/>
            <person name="Zhao G."/>
            <person name="Zhou J."/>
            <person name="Zhou Y."/>
            <person name="Nelson D."/>
            <person name="Lehrach H."/>
            <person name="Reinhardt R."/>
            <person name="Naylor S.L."/>
            <person name="Yang H."/>
            <person name="Olson M."/>
            <person name="Weinstock G."/>
            <person name="Gibbs R.A."/>
        </authorList>
    </citation>
    <scope>NUCLEOTIDE SEQUENCE [LARGE SCALE GENOMIC DNA]</scope>
</reference>
<reference evidence="1" key="4">
    <citation type="submission" date="2025-08" db="UniProtKB">
        <authorList>
            <consortium name="Ensembl"/>
        </authorList>
    </citation>
    <scope>IDENTIFICATION</scope>
</reference>
<dbReference type="EMBL" id="AC137630">
    <property type="status" value="NOT_ANNOTATED_CDS"/>
    <property type="molecule type" value="Genomic_DNA"/>
</dbReference>
<dbReference type="GeneTree" id="ENSGT00940000157726"/>
<reference evidence="1" key="5">
    <citation type="submission" date="2025-09" db="UniProtKB">
        <authorList>
            <consortium name="Ensembl"/>
        </authorList>
    </citation>
    <scope>IDENTIFICATION</scope>
</reference>
<dbReference type="SMR" id="A0A7I2V337"/>
<protein>
    <submittedName>
        <fullName evidence="1">Inosine monophosphate dehydrogenase 2</fullName>
    </submittedName>
</protein>
<evidence type="ECO:0007829" key="3">
    <source>
        <dbReference type="PeptideAtlas" id="A0A7I2V337"/>
    </source>
</evidence>
<keyword evidence="2" id="KW-1185">Reference proteome</keyword>
<dbReference type="OrthoDB" id="416622at2759"/>
<dbReference type="Proteomes" id="UP000005640">
    <property type="component" value="Chromosome 3"/>
</dbReference>
<evidence type="ECO:0000313" key="1">
    <source>
        <dbReference type="Ensembl" id="ENSP00000503240.1"/>
    </source>
</evidence>
<evidence type="ECO:0000313" key="2">
    <source>
        <dbReference type="Proteomes" id="UP000005640"/>
    </source>
</evidence>
<name>A0A7I2V337_HUMAN</name>
<dbReference type="Bgee" id="ENSG00000178035">
    <property type="expression patterns" value="Expressed in left ovary and 213 other cell types or tissues"/>
</dbReference>
<dbReference type="AlphaFoldDB" id="A0A7I2V337"/>
<dbReference type="OpenTargets" id="ENSG00000178035"/>
<dbReference type="HGNC" id="HGNC:6053">
    <property type="gene designation" value="IMPDH2"/>
</dbReference>
<dbReference type="Ensembl" id="ENST00000679117.1">
    <property type="protein sequence ID" value="ENSP00000503240.1"/>
    <property type="gene ID" value="ENSG00000178035.14"/>
</dbReference>
<dbReference type="Ensembl" id="ENST00000679117.1">
    <property type="protein sequence ID" value="ENSP00000503240.1"/>
    <property type="gene ID" value="ENSG00000178035.13"/>
</dbReference>
<reference evidence="1 2" key="2">
    <citation type="journal article" date="2004" name="Nature">
        <title>Finishing the euchromatic sequence of the human genome.</title>
        <authorList>
            <consortium name="International Human Genome Sequencing Consortium"/>
        </authorList>
    </citation>
    <scope>NUCLEOTIDE SEQUENCE [LARGE SCALE GENOMIC DNA]</scope>
</reference>
<gene>
    <name evidence="1" type="primary">IMPDH2</name>
</gene>
<accession>A0A7I2V337</accession>